<organism evidence="4 5">
    <name type="scientific">Candidatus Mcinerneyibacterium aminivorans</name>
    <dbReference type="NCBI Taxonomy" id="2703815"/>
    <lineage>
        <taxon>Bacteria</taxon>
        <taxon>Candidatus Macinerneyibacteriota</taxon>
        <taxon>Candidatus Mcinerneyibacteria</taxon>
        <taxon>Candidatus Mcinerneyibacteriales</taxon>
        <taxon>Candidatus Mcinerneyibacteriaceae</taxon>
        <taxon>Candidatus Mcinerneyibacterium</taxon>
    </lineage>
</organism>
<dbReference type="SUPFAM" id="SSF48498">
    <property type="entry name" value="Tetracyclin repressor-like, C-terminal domain"/>
    <property type="match status" value="1"/>
</dbReference>
<dbReference type="InterPro" id="IPR013570">
    <property type="entry name" value="Tscrpt_reg_YsiA_C"/>
</dbReference>
<sequence length="219" mass="25495">MNVHLFLDINFKIVIFIKKEDMMARRKSVKKRNKIIESAAKLFAQNGYFCTSMSEIANRAEMSVGSLYVYFKSKDDLLIEIFKNYFDELMGNVEKIFTETEQHPLDKLFDGLNLVVNTLSNDKDMAKVFLVELRQSNKALESIAPEIRDKYENLIKNLIDEAKEKDLVKKNIDPELIGLSTFGLIESILFDWINKGYTKEKLLMKLERAANYFIQGIRK</sequence>
<name>A0A5D0MAJ6_9BACT</name>
<accession>A0A5D0MAJ6</accession>
<dbReference type="PRINTS" id="PR00455">
    <property type="entry name" value="HTHTETR"/>
</dbReference>
<dbReference type="Gene3D" id="1.10.357.10">
    <property type="entry name" value="Tetracycline Repressor, domain 2"/>
    <property type="match status" value="1"/>
</dbReference>
<dbReference type="InterPro" id="IPR009057">
    <property type="entry name" value="Homeodomain-like_sf"/>
</dbReference>
<dbReference type="PROSITE" id="PS50977">
    <property type="entry name" value="HTH_TETR_2"/>
    <property type="match status" value="1"/>
</dbReference>
<keyword evidence="5" id="KW-1185">Reference proteome</keyword>
<evidence type="ECO:0000259" key="3">
    <source>
        <dbReference type="PROSITE" id="PS50977"/>
    </source>
</evidence>
<dbReference type="SUPFAM" id="SSF46689">
    <property type="entry name" value="Homeodomain-like"/>
    <property type="match status" value="1"/>
</dbReference>
<dbReference type="InterPro" id="IPR001647">
    <property type="entry name" value="HTH_TetR"/>
</dbReference>
<dbReference type="Pfam" id="PF00440">
    <property type="entry name" value="TetR_N"/>
    <property type="match status" value="1"/>
</dbReference>
<evidence type="ECO:0000256" key="2">
    <source>
        <dbReference type="PROSITE-ProRule" id="PRU00335"/>
    </source>
</evidence>
<dbReference type="GO" id="GO:0003677">
    <property type="term" value="F:DNA binding"/>
    <property type="evidence" value="ECO:0007669"/>
    <property type="project" value="UniProtKB-UniRule"/>
</dbReference>
<dbReference type="EMBL" id="VSIX01000072">
    <property type="protein sequence ID" value="TYB30804.1"/>
    <property type="molecule type" value="Genomic_DNA"/>
</dbReference>
<dbReference type="AlphaFoldDB" id="A0A5D0MAJ6"/>
<comment type="caution">
    <text evidence="4">The sequence shown here is derived from an EMBL/GenBank/DDBJ whole genome shotgun (WGS) entry which is preliminary data.</text>
</comment>
<dbReference type="Proteomes" id="UP000324143">
    <property type="component" value="Unassembled WGS sequence"/>
</dbReference>
<protein>
    <submittedName>
        <fullName evidence="4">TetR/AcrR family transcriptional regulator</fullName>
    </submittedName>
</protein>
<feature type="DNA-binding region" description="H-T-H motif" evidence="2">
    <location>
        <begin position="52"/>
        <end position="71"/>
    </location>
</feature>
<dbReference type="Pfam" id="PF08359">
    <property type="entry name" value="TetR_C_4"/>
    <property type="match status" value="1"/>
</dbReference>
<dbReference type="Gene3D" id="1.10.10.60">
    <property type="entry name" value="Homeodomain-like"/>
    <property type="match status" value="1"/>
</dbReference>
<keyword evidence="1 2" id="KW-0238">DNA-binding</keyword>
<evidence type="ECO:0000256" key="1">
    <source>
        <dbReference type="ARBA" id="ARBA00023125"/>
    </source>
</evidence>
<evidence type="ECO:0000313" key="5">
    <source>
        <dbReference type="Proteomes" id="UP000324143"/>
    </source>
</evidence>
<dbReference type="PANTHER" id="PTHR43479:SF11">
    <property type="entry name" value="ACREF_ENVCD OPERON REPRESSOR-RELATED"/>
    <property type="match status" value="1"/>
</dbReference>
<gene>
    <name evidence="4" type="ORF">FXF47_07405</name>
</gene>
<dbReference type="PANTHER" id="PTHR43479">
    <property type="entry name" value="ACREF/ENVCD OPERON REPRESSOR-RELATED"/>
    <property type="match status" value="1"/>
</dbReference>
<proteinExistence type="predicted"/>
<evidence type="ECO:0000313" key="4">
    <source>
        <dbReference type="EMBL" id="TYB30804.1"/>
    </source>
</evidence>
<reference evidence="4" key="1">
    <citation type="submission" date="2019-08" db="EMBL/GenBank/DDBJ databases">
        <title>Genomic characterization of a novel candidate phylum (ARYD3) from a high temperature, high salinity tertiary oil reservoir in north central Oklahoma, USA.</title>
        <authorList>
            <person name="Youssef N.H."/>
            <person name="Yadav A."/>
            <person name="Elshahed M.S."/>
        </authorList>
    </citation>
    <scope>NUCLEOTIDE SEQUENCE [LARGE SCALE GENOMIC DNA]</scope>
    <source>
        <strain evidence="4">ARYD3</strain>
    </source>
</reference>
<feature type="domain" description="HTH tetR-type" evidence="3">
    <location>
        <begin position="29"/>
        <end position="89"/>
    </location>
</feature>
<dbReference type="InterPro" id="IPR036271">
    <property type="entry name" value="Tet_transcr_reg_TetR-rel_C_sf"/>
</dbReference>
<dbReference type="InterPro" id="IPR050624">
    <property type="entry name" value="HTH-type_Tx_Regulator"/>
</dbReference>